<keyword evidence="1" id="KW-1133">Transmembrane helix</keyword>
<protein>
    <submittedName>
        <fullName evidence="2">Uncharacterized protein</fullName>
    </submittedName>
</protein>
<dbReference type="EMBL" id="LN852755">
    <property type="protein sequence ID" value="CRY93770.1"/>
    <property type="molecule type" value="Genomic_DNA"/>
</dbReference>
<accession>A0A0H5PX70</accession>
<evidence type="ECO:0000313" key="2">
    <source>
        <dbReference type="EMBL" id="CRY93770.1"/>
    </source>
</evidence>
<sequence>MVANSPQKRADSSWFQGALDTINALADNGIKAWTAKEQMKTAKETQKVKNQMSLNDSYANMAINQQKANTQRMITALAIGGVALIALVFIYRKVLRW</sequence>
<keyword evidence="1" id="KW-0472">Membrane</keyword>
<reference evidence="2" key="1">
    <citation type="submission" date="2015-06" db="EMBL/GenBank/DDBJ databases">
        <authorList>
            <person name="Joergensen T."/>
        </authorList>
    </citation>
    <scope>NUCLEOTIDE SEQUENCE</scope>
    <source>
        <strain evidence="2">RGRH0064</strain>
    </source>
</reference>
<name>A0A0H5PX70_9ZZZZ</name>
<reference evidence="2" key="2">
    <citation type="submission" date="2015-07" db="EMBL/GenBank/DDBJ databases">
        <title>Plasmids, circular viruses and viroids from rat gut.</title>
        <authorList>
            <person name="Jorgensen T.J."/>
            <person name="Hansen M.A."/>
            <person name="Xu Z."/>
            <person name="Tabak M.A."/>
            <person name="Sorensen S.J."/>
            <person name="Hansen L.H."/>
        </authorList>
    </citation>
    <scope>NUCLEOTIDE SEQUENCE</scope>
    <source>
        <strain evidence="2">RGRH0064</strain>
    </source>
</reference>
<organism evidence="2">
    <name type="scientific">uncultured prokaryote</name>
    <dbReference type="NCBI Taxonomy" id="198431"/>
    <lineage>
        <taxon>unclassified sequences</taxon>
        <taxon>environmental samples</taxon>
    </lineage>
</organism>
<keyword evidence="1" id="KW-0812">Transmembrane</keyword>
<dbReference type="AlphaFoldDB" id="A0A0H5PX70"/>
<proteinExistence type="predicted"/>
<feature type="transmembrane region" description="Helical" evidence="1">
    <location>
        <begin position="73"/>
        <end position="91"/>
    </location>
</feature>
<evidence type="ECO:0000256" key="1">
    <source>
        <dbReference type="SAM" id="Phobius"/>
    </source>
</evidence>